<feature type="transmembrane region" description="Helical" evidence="1">
    <location>
        <begin position="7"/>
        <end position="22"/>
    </location>
</feature>
<protein>
    <submittedName>
        <fullName evidence="2">Uncharacterized protein</fullName>
    </submittedName>
</protein>
<name>A0A942UPW2_9FIRM</name>
<keyword evidence="1" id="KW-1133">Transmembrane helix</keyword>
<comment type="caution">
    <text evidence="2">The sequence shown here is derived from an EMBL/GenBank/DDBJ whole genome shotgun (WGS) entry which is preliminary data.</text>
</comment>
<dbReference type="Proteomes" id="UP000724672">
    <property type="component" value="Unassembled WGS sequence"/>
</dbReference>
<dbReference type="RefSeq" id="WP_203365035.1">
    <property type="nucleotide sequence ID" value="NZ_WSFT01000012.1"/>
</dbReference>
<feature type="transmembrane region" description="Helical" evidence="1">
    <location>
        <begin position="28"/>
        <end position="49"/>
    </location>
</feature>
<sequence>MKSVKIISLGLLICLICLYFMNEVWGTFGYVIGGYGFPIGVIVALVGIFSKDE</sequence>
<accession>A0A942UPW2</accession>
<keyword evidence="1" id="KW-0472">Membrane</keyword>
<evidence type="ECO:0000313" key="3">
    <source>
        <dbReference type="Proteomes" id="UP000724672"/>
    </source>
</evidence>
<keyword evidence="1" id="KW-0812">Transmembrane</keyword>
<evidence type="ECO:0000256" key="1">
    <source>
        <dbReference type="SAM" id="Phobius"/>
    </source>
</evidence>
<dbReference type="EMBL" id="WSFT01000012">
    <property type="protein sequence ID" value="MBS4537104.1"/>
    <property type="molecule type" value="Genomic_DNA"/>
</dbReference>
<evidence type="ECO:0000313" key="2">
    <source>
        <dbReference type="EMBL" id="MBS4537104.1"/>
    </source>
</evidence>
<reference evidence="2" key="1">
    <citation type="submission" date="2019-12" db="EMBL/GenBank/DDBJ databases">
        <title>Clostridiaceae gen. nov. sp. nov., isolated from sediment in Xinjiang, China.</title>
        <authorList>
            <person name="Zhang R."/>
        </authorList>
    </citation>
    <scope>NUCLEOTIDE SEQUENCE</scope>
    <source>
        <strain evidence="2">D2Q-11</strain>
    </source>
</reference>
<proteinExistence type="predicted"/>
<dbReference type="AlphaFoldDB" id="A0A942UPW2"/>
<gene>
    <name evidence="2" type="ORF">GOQ27_01440</name>
</gene>
<keyword evidence="3" id="KW-1185">Reference proteome</keyword>
<organism evidence="2 3">
    <name type="scientific">Anaeromonas frigoriresistens</name>
    <dbReference type="NCBI Taxonomy" id="2683708"/>
    <lineage>
        <taxon>Bacteria</taxon>
        <taxon>Bacillati</taxon>
        <taxon>Bacillota</taxon>
        <taxon>Tissierellia</taxon>
        <taxon>Tissierellales</taxon>
        <taxon>Thermohalobacteraceae</taxon>
        <taxon>Anaeromonas</taxon>
    </lineage>
</organism>